<evidence type="ECO:0000313" key="1">
    <source>
        <dbReference type="EMBL" id="GAA0872759.1"/>
    </source>
</evidence>
<gene>
    <name evidence="1" type="ORF">GCM10009117_19060</name>
</gene>
<name>A0ABP3XWL5_9FLAO</name>
<evidence type="ECO:0000313" key="2">
    <source>
        <dbReference type="Proteomes" id="UP001500507"/>
    </source>
</evidence>
<proteinExistence type="predicted"/>
<accession>A0ABP3XWL5</accession>
<protein>
    <submittedName>
        <fullName evidence="1">Uncharacterized protein</fullName>
    </submittedName>
</protein>
<keyword evidence="2" id="KW-1185">Reference proteome</keyword>
<dbReference type="EMBL" id="BAAAFG010000015">
    <property type="protein sequence ID" value="GAA0872759.1"/>
    <property type="molecule type" value="Genomic_DNA"/>
</dbReference>
<reference evidence="2" key="1">
    <citation type="journal article" date="2019" name="Int. J. Syst. Evol. Microbiol.">
        <title>The Global Catalogue of Microorganisms (GCM) 10K type strain sequencing project: providing services to taxonomists for standard genome sequencing and annotation.</title>
        <authorList>
            <consortium name="The Broad Institute Genomics Platform"/>
            <consortium name="The Broad Institute Genome Sequencing Center for Infectious Disease"/>
            <person name="Wu L."/>
            <person name="Ma J."/>
        </authorList>
    </citation>
    <scope>NUCLEOTIDE SEQUENCE [LARGE SCALE GENOMIC DNA]</scope>
    <source>
        <strain evidence="2">JCM 16082</strain>
    </source>
</reference>
<sequence>MNKGLYELENSREIYKKINDEVSVQKIGFFKLDDNSYRIAIMLNDDITPEVIKKYSFGIHLKLEGDQAKFMPDGKSYLSWDFQPELHTFNDHKYIIREVNTPVRYIKKMRLFLYNRGKYKERYGDNIFITRVSL</sequence>
<dbReference type="Proteomes" id="UP001500507">
    <property type="component" value="Unassembled WGS sequence"/>
</dbReference>
<comment type="caution">
    <text evidence="1">The sequence shown here is derived from an EMBL/GenBank/DDBJ whole genome shotgun (WGS) entry which is preliminary data.</text>
</comment>
<organism evidence="1 2">
    <name type="scientific">Gangjinia marincola</name>
    <dbReference type="NCBI Taxonomy" id="578463"/>
    <lineage>
        <taxon>Bacteria</taxon>
        <taxon>Pseudomonadati</taxon>
        <taxon>Bacteroidota</taxon>
        <taxon>Flavobacteriia</taxon>
        <taxon>Flavobacteriales</taxon>
        <taxon>Flavobacteriaceae</taxon>
        <taxon>Gangjinia</taxon>
    </lineage>
</organism>